<evidence type="ECO:0000256" key="4">
    <source>
        <dbReference type="ARBA" id="ARBA00022842"/>
    </source>
</evidence>
<keyword evidence="3" id="KW-0479">Metal-binding</keyword>
<comment type="cofactor">
    <cofactor evidence="1">
        <name>Mg(2+)</name>
        <dbReference type="ChEBI" id="CHEBI:18420"/>
    </cofactor>
</comment>
<comment type="caution">
    <text evidence="5">The sequence shown here is derived from an EMBL/GenBank/DDBJ whole genome shotgun (WGS) entry which is preliminary data.</text>
</comment>
<dbReference type="Proteomes" id="UP000553706">
    <property type="component" value="Unassembled WGS sequence"/>
</dbReference>
<proteinExistence type="inferred from homology"/>
<dbReference type="InterPro" id="IPR023198">
    <property type="entry name" value="PGP-like_dom2"/>
</dbReference>
<evidence type="ECO:0000313" key="6">
    <source>
        <dbReference type="Proteomes" id="UP000553706"/>
    </source>
</evidence>
<dbReference type="SFLD" id="SFLDG01129">
    <property type="entry name" value="C1.5:_HAD__Beta-PGM__Phosphata"/>
    <property type="match status" value="1"/>
</dbReference>
<sequence>MPPELIIFDCDGVLIDSEGVASLVISRELTGMGWPMDADEAMHTFIGMSIADMVPMIEARLNRKLHDTWRPELAEKLVVALGEDSKLIPGADTLLTRVNELGIDWRVASNSSDEEMAVKFARTGLLPLTKGRTHSASSVIARGGRPKPAPDVFLAAAASAKVEPARCIVLEDSRLGVTGAVAAGMTCYGFAPHGGGEMLLDAGAKAVFSDLHEIFGVLA</sequence>
<evidence type="ECO:0000256" key="3">
    <source>
        <dbReference type="ARBA" id="ARBA00022723"/>
    </source>
</evidence>
<dbReference type="InterPro" id="IPR023214">
    <property type="entry name" value="HAD_sf"/>
</dbReference>
<protein>
    <submittedName>
        <fullName evidence="5">HAD superfamily hydrolase (TIGR01509 family)</fullName>
    </submittedName>
</protein>
<keyword evidence="5" id="KW-0378">Hydrolase</keyword>
<dbReference type="SUPFAM" id="SSF56784">
    <property type="entry name" value="HAD-like"/>
    <property type="match status" value="1"/>
</dbReference>
<evidence type="ECO:0000256" key="1">
    <source>
        <dbReference type="ARBA" id="ARBA00001946"/>
    </source>
</evidence>
<reference evidence="5 6" key="1">
    <citation type="submission" date="2020-08" db="EMBL/GenBank/DDBJ databases">
        <title>Genomic Encyclopedia of Type Strains, Phase IV (KMG-IV): sequencing the most valuable type-strain genomes for metagenomic binning, comparative biology and taxonomic classification.</title>
        <authorList>
            <person name="Goeker M."/>
        </authorList>
    </citation>
    <scope>NUCLEOTIDE SEQUENCE [LARGE SCALE GENOMIC DNA]</scope>
    <source>
        <strain evidence="5 6">DSM 27026</strain>
    </source>
</reference>
<dbReference type="GO" id="GO:0046872">
    <property type="term" value="F:metal ion binding"/>
    <property type="evidence" value="ECO:0007669"/>
    <property type="project" value="UniProtKB-KW"/>
</dbReference>
<evidence type="ECO:0000313" key="5">
    <source>
        <dbReference type="EMBL" id="MBB5373594.1"/>
    </source>
</evidence>
<comment type="similarity">
    <text evidence="2">Belongs to the HAD-like hydrolase superfamily. CbbY/CbbZ/Gph/YieH family.</text>
</comment>
<dbReference type="Gene3D" id="3.40.50.1000">
    <property type="entry name" value="HAD superfamily/HAD-like"/>
    <property type="match status" value="1"/>
</dbReference>
<dbReference type="PANTHER" id="PTHR46193">
    <property type="entry name" value="6-PHOSPHOGLUCONATE PHOSPHATASE"/>
    <property type="match status" value="1"/>
</dbReference>
<dbReference type="AlphaFoldDB" id="A0A840VD20"/>
<keyword evidence="4" id="KW-0460">Magnesium</keyword>
<dbReference type="InterPro" id="IPR036412">
    <property type="entry name" value="HAD-like_sf"/>
</dbReference>
<dbReference type="PANTHER" id="PTHR46193:SF10">
    <property type="entry name" value="6-PHOSPHOGLUCONATE PHOSPHATASE"/>
    <property type="match status" value="1"/>
</dbReference>
<gene>
    <name evidence="5" type="ORF">HNP71_001858</name>
</gene>
<dbReference type="Gene3D" id="1.10.150.240">
    <property type="entry name" value="Putative phosphatase, domain 2"/>
    <property type="match status" value="1"/>
</dbReference>
<dbReference type="InterPro" id="IPR051600">
    <property type="entry name" value="Beta-PGM-like"/>
</dbReference>
<evidence type="ECO:0000256" key="2">
    <source>
        <dbReference type="ARBA" id="ARBA00006171"/>
    </source>
</evidence>
<dbReference type="SFLD" id="SFLDS00003">
    <property type="entry name" value="Haloacid_Dehalogenase"/>
    <property type="match status" value="1"/>
</dbReference>
<dbReference type="EMBL" id="JACHFJ010000008">
    <property type="protein sequence ID" value="MBB5373594.1"/>
    <property type="molecule type" value="Genomic_DNA"/>
</dbReference>
<dbReference type="RefSeq" id="WP_183266598.1">
    <property type="nucleotide sequence ID" value="NZ_JACHFJ010000008.1"/>
</dbReference>
<dbReference type="NCBIfam" id="TIGR01509">
    <property type="entry name" value="HAD-SF-IA-v3"/>
    <property type="match status" value="1"/>
</dbReference>
<keyword evidence="6" id="KW-1185">Reference proteome</keyword>
<dbReference type="Pfam" id="PF00702">
    <property type="entry name" value="Hydrolase"/>
    <property type="match status" value="1"/>
</dbReference>
<organism evidence="5 6">
    <name type="scientific">Acidocella aromatica</name>
    <dbReference type="NCBI Taxonomy" id="1303579"/>
    <lineage>
        <taxon>Bacteria</taxon>
        <taxon>Pseudomonadati</taxon>
        <taxon>Pseudomonadota</taxon>
        <taxon>Alphaproteobacteria</taxon>
        <taxon>Acetobacterales</taxon>
        <taxon>Acidocellaceae</taxon>
        <taxon>Acidocella</taxon>
    </lineage>
</organism>
<dbReference type="InterPro" id="IPR006439">
    <property type="entry name" value="HAD-SF_hydro_IA"/>
</dbReference>
<name>A0A840VD20_9PROT</name>
<dbReference type="GO" id="GO:0016787">
    <property type="term" value="F:hydrolase activity"/>
    <property type="evidence" value="ECO:0007669"/>
    <property type="project" value="UniProtKB-KW"/>
</dbReference>
<accession>A0A840VD20</accession>